<dbReference type="PANTHER" id="PTHR42852">
    <property type="entry name" value="THIOL:DISULFIDE INTERCHANGE PROTEIN DSBE"/>
    <property type="match status" value="1"/>
</dbReference>
<feature type="transmembrane region" description="Helical" evidence="5">
    <location>
        <begin position="44"/>
        <end position="66"/>
    </location>
</feature>
<keyword evidence="5" id="KW-0812">Transmembrane</keyword>
<dbReference type="InterPro" id="IPR013766">
    <property type="entry name" value="Thioredoxin_domain"/>
</dbReference>
<evidence type="ECO:0000256" key="1">
    <source>
        <dbReference type="ARBA" id="ARBA00004196"/>
    </source>
</evidence>
<evidence type="ECO:0000313" key="8">
    <source>
        <dbReference type="Proteomes" id="UP000235881"/>
    </source>
</evidence>
<dbReference type="InterPro" id="IPR013740">
    <property type="entry name" value="Redoxin"/>
</dbReference>
<dbReference type="SUPFAM" id="SSF52833">
    <property type="entry name" value="Thioredoxin-like"/>
    <property type="match status" value="1"/>
</dbReference>
<keyword evidence="2" id="KW-0201">Cytochrome c-type biogenesis</keyword>
<evidence type="ECO:0000313" key="7">
    <source>
        <dbReference type="EMBL" id="PNF74957.1"/>
    </source>
</evidence>
<proteinExistence type="predicted"/>
<reference evidence="7 8" key="1">
    <citation type="submission" date="2018-01" db="EMBL/GenBank/DDBJ databases">
        <title>Denitrification phenotypes of diverse strains of Pseudomonas stutzeri.</title>
        <authorList>
            <person name="Milligan D.A."/>
            <person name="Bergaust L."/>
            <person name="Bakken L.R."/>
            <person name="Frostegard A."/>
        </authorList>
    </citation>
    <scope>NUCLEOTIDE SEQUENCE [LARGE SCALE GENOMIC DNA]</scope>
    <source>
        <strain evidence="7 8">DSM 50238</strain>
    </source>
</reference>
<dbReference type="Proteomes" id="UP000235881">
    <property type="component" value="Unassembled WGS sequence"/>
</dbReference>
<keyword evidence="8" id="KW-1185">Reference proteome</keyword>
<dbReference type="AlphaFoldDB" id="A0A8E2QAB1"/>
<comment type="caution">
    <text evidence="7">The sequence shown here is derived from an EMBL/GenBank/DDBJ whole genome shotgun (WGS) entry which is preliminary data.</text>
</comment>
<dbReference type="InterPro" id="IPR050553">
    <property type="entry name" value="Thioredoxin_ResA/DsbE_sf"/>
</dbReference>
<dbReference type="GO" id="GO:0015036">
    <property type="term" value="F:disulfide oxidoreductase activity"/>
    <property type="evidence" value="ECO:0007669"/>
    <property type="project" value="UniProtKB-ARBA"/>
</dbReference>
<evidence type="ECO:0000256" key="5">
    <source>
        <dbReference type="SAM" id="Phobius"/>
    </source>
</evidence>
<feature type="transmembrane region" description="Helical" evidence="5">
    <location>
        <begin position="109"/>
        <end position="127"/>
    </location>
</feature>
<dbReference type="PROSITE" id="PS00194">
    <property type="entry name" value="THIOREDOXIN_1"/>
    <property type="match status" value="1"/>
</dbReference>
<feature type="domain" description="Thioredoxin" evidence="6">
    <location>
        <begin position="130"/>
        <end position="267"/>
    </location>
</feature>
<evidence type="ECO:0000256" key="3">
    <source>
        <dbReference type="ARBA" id="ARBA00023157"/>
    </source>
</evidence>
<keyword evidence="5" id="KW-0472">Membrane</keyword>
<dbReference type="CDD" id="cd02966">
    <property type="entry name" value="TlpA_like_family"/>
    <property type="match status" value="1"/>
</dbReference>
<dbReference type="PANTHER" id="PTHR42852:SF6">
    <property type="entry name" value="THIOL:DISULFIDE INTERCHANGE PROTEIN DSBE"/>
    <property type="match status" value="1"/>
</dbReference>
<keyword evidence="3" id="KW-1015">Disulfide bond</keyword>
<accession>A0A8E2QAB1</accession>
<organism evidence="7 8">
    <name type="scientific">Stutzerimonas degradans</name>
    <dbReference type="NCBI Taxonomy" id="2968968"/>
    <lineage>
        <taxon>Bacteria</taxon>
        <taxon>Pseudomonadati</taxon>
        <taxon>Pseudomonadota</taxon>
        <taxon>Gammaproteobacteria</taxon>
        <taxon>Pseudomonadales</taxon>
        <taxon>Pseudomonadaceae</taxon>
        <taxon>Stutzerimonas</taxon>
    </lineage>
</organism>
<protein>
    <submittedName>
        <fullName evidence="7">Peroxiredoxin</fullName>
    </submittedName>
</protein>
<dbReference type="EMBL" id="POUK01000009">
    <property type="protein sequence ID" value="PNF74957.1"/>
    <property type="molecule type" value="Genomic_DNA"/>
</dbReference>
<dbReference type="GO" id="GO:0017004">
    <property type="term" value="P:cytochrome complex assembly"/>
    <property type="evidence" value="ECO:0007669"/>
    <property type="project" value="UniProtKB-KW"/>
</dbReference>
<keyword evidence="5" id="KW-1133">Transmembrane helix</keyword>
<dbReference type="InterPro" id="IPR036249">
    <property type="entry name" value="Thioredoxin-like_sf"/>
</dbReference>
<dbReference type="PROSITE" id="PS51352">
    <property type="entry name" value="THIOREDOXIN_2"/>
    <property type="match status" value="1"/>
</dbReference>
<sequence>MLTVNIGPLALAMPHVILLGSLLLATLTGWWIGRRSERNPERQLFRLLLVALLVARLAFVALYWAYYRDDWLSVIDIRDGGFIAWPGLFAALALGVWWSWRDRELRKPLGIALTVGVLSWGFSNLAWHSLEQGTRLPEMALRDSQGRSVALEDYAGQPLVVNLWATWCPPCRREMPVLAEAQARESDTLFLFVNQGEGEGEIGRFLETAGLTLDNVLLDSGGRLGQHVGSTALPTTLFYNAEGRQIGSHLGELSHASLARALEKLKEDAAQ</sequence>
<dbReference type="Gene3D" id="3.40.30.10">
    <property type="entry name" value="Glutaredoxin"/>
    <property type="match status" value="1"/>
</dbReference>
<feature type="transmembrane region" description="Helical" evidence="5">
    <location>
        <begin position="12"/>
        <end position="32"/>
    </location>
</feature>
<evidence type="ECO:0000256" key="2">
    <source>
        <dbReference type="ARBA" id="ARBA00022748"/>
    </source>
</evidence>
<gene>
    <name evidence="7" type="ORF">CXK95_18520</name>
</gene>
<keyword evidence="4" id="KW-0676">Redox-active center</keyword>
<evidence type="ECO:0000256" key="4">
    <source>
        <dbReference type="ARBA" id="ARBA00023284"/>
    </source>
</evidence>
<dbReference type="InterPro" id="IPR017937">
    <property type="entry name" value="Thioredoxin_CS"/>
</dbReference>
<feature type="transmembrane region" description="Helical" evidence="5">
    <location>
        <begin position="82"/>
        <end position="100"/>
    </location>
</feature>
<dbReference type="GO" id="GO:0030313">
    <property type="term" value="C:cell envelope"/>
    <property type="evidence" value="ECO:0007669"/>
    <property type="project" value="UniProtKB-SubCell"/>
</dbReference>
<dbReference type="Pfam" id="PF08534">
    <property type="entry name" value="Redoxin"/>
    <property type="match status" value="1"/>
</dbReference>
<name>A0A8E2QAB1_9GAMM</name>
<comment type="subcellular location">
    <subcellularLocation>
        <location evidence="1">Cell envelope</location>
    </subcellularLocation>
</comment>
<evidence type="ECO:0000259" key="6">
    <source>
        <dbReference type="PROSITE" id="PS51352"/>
    </source>
</evidence>
<dbReference type="RefSeq" id="WP_102829603.1">
    <property type="nucleotide sequence ID" value="NZ_CP065721.1"/>
</dbReference>